<dbReference type="EMBL" id="JAGSOV010000003">
    <property type="protein sequence ID" value="MCO1653593.1"/>
    <property type="molecule type" value="Genomic_DNA"/>
</dbReference>
<evidence type="ECO:0000313" key="6">
    <source>
        <dbReference type="Proteomes" id="UP001165283"/>
    </source>
</evidence>
<keyword evidence="2" id="KW-0547">Nucleotide-binding</keyword>
<dbReference type="InterPro" id="IPR003439">
    <property type="entry name" value="ABC_transporter-like_ATP-bd"/>
</dbReference>
<name>A0ABT0ZSA3_9PSEU</name>
<evidence type="ECO:0000259" key="4">
    <source>
        <dbReference type="PROSITE" id="PS50893"/>
    </source>
</evidence>
<dbReference type="Gene3D" id="3.40.50.300">
    <property type="entry name" value="P-loop containing nucleotide triphosphate hydrolases"/>
    <property type="match status" value="1"/>
</dbReference>
<dbReference type="Pfam" id="PF12399">
    <property type="entry name" value="BCA_ABC_TP_C"/>
    <property type="match status" value="1"/>
</dbReference>
<dbReference type="PANTHER" id="PTHR45772">
    <property type="entry name" value="CONSERVED COMPONENT OF ABC TRANSPORTER FOR NATURAL AMINO ACIDS-RELATED"/>
    <property type="match status" value="1"/>
</dbReference>
<dbReference type="InterPro" id="IPR027417">
    <property type="entry name" value="P-loop_NTPase"/>
</dbReference>
<dbReference type="CDD" id="cd03219">
    <property type="entry name" value="ABC_Mj1267_LivG_branched"/>
    <property type="match status" value="1"/>
</dbReference>
<dbReference type="InterPro" id="IPR032823">
    <property type="entry name" value="BCA_ABC_TP_C"/>
</dbReference>
<keyword evidence="1" id="KW-0813">Transport</keyword>
<keyword evidence="6" id="KW-1185">Reference proteome</keyword>
<evidence type="ECO:0000256" key="3">
    <source>
        <dbReference type="ARBA" id="ARBA00022840"/>
    </source>
</evidence>
<gene>
    <name evidence="5" type="ORF">KDL28_00845</name>
</gene>
<dbReference type="SMART" id="SM00382">
    <property type="entry name" value="AAA"/>
    <property type="match status" value="1"/>
</dbReference>
<evidence type="ECO:0000256" key="2">
    <source>
        <dbReference type="ARBA" id="ARBA00022741"/>
    </source>
</evidence>
<comment type="caution">
    <text evidence="5">The sequence shown here is derived from an EMBL/GenBank/DDBJ whole genome shotgun (WGS) entry which is preliminary data.</text>
</comment>
<dbReference type="Proteomes" id="UP001165283">
    <property type="component" value="Unassembled WGS sequence"/>
</dbReference>
<protein>
    <submittedName>
        <fullName evidence="5">ABC transporter ATP-binding protein</fullName>
    </submittedName>
</protein>
<evidence type="ECO:0000256" key="1">
    <source>
        <dbReference type="ARBA" id="ARBA00022448"/>
    </source>
</evidence>
<proteinExistence type="predicted"/>
<reference evidence="5" key="1">
    <citation type="submission" date="2021-04" db="EMBL/GenBank/DDBJ databases">
        <title>Pseudonocardia sp. nov., isolated from sandy soil of mangrove forest.</title>
        <authorList>
            <person name="Zan Z."/>
            <person name="Huang R."/>
            <person name="Liu W."/>
        </authorList>
    </citation>
    <scope>NUCLEOTIDE SEQUENCE</scope>
    <source>
        <strain evidence="5">S2-4</strain>
    </source>
</reference>
<accession>A0ABT0ZSA3</accession>
<feature type="domain" description="ABC transporter" evidence="4">
    <location>
        <begin position="3"/>
        <end position="236"/>
    </location>
</feature>
<dbReference type="InterPro" id="IPR003593">
    <property type="entry name" value="AAA+_ATPase"/>
</dbReference>
<sequence>MILSVHGLSRSFGGLTVVDDVSLQVGAGTALGVVGPNGAGKTTLLNLLDGVLAADAGRIELDGRDVTRASAAQRCRAGVGRTHQTPRPFSGMTVFENVLVGAVHGAGLSAGAAHRSAVGCLERTGLLHRANELAGDLRLLDRKRLELSRALACAPRLLLLDEIAGGLTDAELPELIAIVREVRDGGTAVIWIEHIVHALLEVADRMLCLAQGAVLAEGEPAAVLDDPAVREVYLGSSVEGLGGVTAVPAAGEGLPAAEPGERP</sequence>
<dbReference type="Pfam" id="PF00005">
    <property type="entry name" value="ABC_tran"/>
    <property type="match status" value="1"/>
</dbReference>
<dbReference type="RefSeq" id="WP_252435179.1">
    <property type="nucleotide sequence ID" value="NZ_JAGSOV010000003.1"/>
</dbReference>
<keyword evidence="3 5" id="KW-0067">ATP-binding</keyword>
<organism evidence="5 6">
    <name type="scientific">Pseudonocardia humida</name>
    <dbReference type="NCBI Taxonomy" id="2800819"/>
    <lineage>
        <taxon>Bacteria</taxon>
        <taxon>Bacillati</taxon>
        <taxon>Actinomycetota</taxon>
        <taxon>Actinomycetes</taxon>
        <taxon>Pseudonocardiales</taxon>
        <taxon>Pseudonocardiaceae</taxon>
        <taxon>Pseudonocardia</taxon>
    </lineage>
</organism>
<dbReference type="PROSITE" id="PS50893">
    <property type="entry name" value="ABC_TRANSPORTER_2"/>
    <property type="match status" value="1"/>
</dbReference>
<dbReference type="SUPFAM" id="SSF52540">
    <property type="entry name" value="P-loop containing nucleoside triphosphate hydrolases"/>
    <property type="match status" value="1"/>
</dbReference>
<dbReference type="GO" id="GO:0005524">
    <property type="term" value="F:ATP binding"/>
    <property type="evidence" value="ECO:0007669"/>
    <property type="project" value="UniProtKB-KW"/>
</dbReference>
<dbReference type="InterPro" id="IPR051120">
    <property type="entry name" value="ABC_AA/LPS_Transport"/>
</dbReference>
<evidence type="ECO:0000313" key="5">
    <source>
        <dbReference type="EMBL" id="MCO1653593.1"/>
    </source>
</evidence>
<dbReference type="PANTHER" id="PTHR45772:SF7">
    <property type="entry name" value="AMINO ACID ABC TRANSPORTER ATP-BINDING PROTEIN"/>
    <property type="match status" value="1"/>
</dbReference>